<name>A0A9W5Y2G0_9CLOT</name>
<comment type="caution">
    <text evidence="3">The sequence shown here is derived from an EMBL/GenBank/DDBJ whole genome shotgun (WGS) entry which is preliminary data.</text>
</comment>
<evidence type="ECO:0000256" key="1">
    <source>
        <dbReference type="SAM" id="Phobius"/>
    </source>
</evidence>
<dbReference type="InterPro" id="IPR043831">
    <property type="entry name" value="DUF5808"/>
</dbReference>
<dbReference type="RefSeq" id="WP_261852188.1">
    <property type="nucleotide sequence ID" value="NZ_BQXY01000002.1"/>
</dbReference>
<dbReference type="AlphaFoldDB" id="A0A9W5Y2G0"/>
<dbReference type="Proteomes" id="UP001057868">
    <property type="component" value="Unassembled WGS sequence"/>
</dbReference>
<feature type="domain" description="DUF5808" evidence="2">
    <location>
        <begin position="26"/>
        <end position="50"/>
    </location>
</feature>
<proteinExistence type="predicted"/>
<evidence type="ECO:0000313" key="4">
    <source>
        <dbReference type="Proteomes" id="UP001057868"/>
    </source>
</evidence>
<dbReference type="EMBL" id="BQXY01000002">
    <property type="protein sequence ID" value="GKU25227.1"/>
    <property type="molecule type" value="Genomic_DNA"/>
</dbReference>
<protein>
    <recommendedName>
        <fullName evidence="2">DUF5808 domain-containing protein</fullName>
    </recommendedName>
</protein>
<feature type="transmembrane region" description="Helical" evidence="1">
    <location>
        <begin position="44"/>
        <end position="62"/>
    </location>
</feature>
<gene>
    <name evidence="3" type="ORF">CFOLD11_20530</name>
</gene>
<evidence type="ECO:0000313" key="3">
    <source>
        <dbReference type="EMBL" id="GKU25227.1"/>
    </source>
</evidence>
<keyword evidence="4" id="KW-1185">Reference proteome</keyword>
<sequence>MRRKWTKEEIKDYRELHGSLFYFNTEDSNFFIPKAYGYGWTMNWANPISWLIVALIIIMIVVRKVL</sequence>
<accession>A0A9W5Y2G0</accession>
<keyword evidence="1" id="KW-0812">Transmembrane</keyword>
<keyword evidence="1" id="KW-1133">Transmembrane helix</keyword>
<dbReference type="Pfam" id="PF19124">
    <property type="entry name" value="DUF5808"/>
    <property type="match status" value="1"/>
</dbReference>
<keyword evidence="1" id="KW-0472">Membrane</keyword>
<reference evidence="3" key="1">
    <citation type="journal article" date="2023" name="Int. J. Syst. Evol. Microbiol.">
        <title>&lt;i&gt;Clostridium folliculivorans&lt;/i&gt; sp. nov., isolated from soil samples of an organic paddy in Japan.</title>
        <authorList>
            <person name="Tazawa J."/>
            <person name="Kobayashi H."/>
            <person name="Tanizawa Y."/>
            <person name="Uchino A."/>
            <person name="Tanaka F."/>
            <person name="Urashima Y."/>
            <person name="Miura S."/>
            <person name="Sakamoto M."/>
            <person name="Ohkuma M."/>
            <person name="Tohno M."/>
        </authorList>
    </citation>
    <scope>NUCLEOTIDE SEQUENCE</scope>
    <source>
        <strain evidence="3">D1-1</strain>
    </source>
</reference>
<organism evidence="3 4">
    <name type="scientific">Clostridium folliculivorans</name>
    <dbReference type="NCBI Taxonomy" id="2886038"/>
    <lineage>
        <taxon>Bacteria</taxon>
        <taxon>Bacillati</taxon>
        <taxon>Bacillota</taxon>
        <taxon>Clostridia</taxon>
        <taxon>Eubacteriales</taxon>
        <taxon>Clostridiaceae</taxon>
        <taxon>Clostridium</taxon>
    </lineage>
</organism>
<evidence type="ECO:0000259" key="2">
    <source>
        <dbReference type="Pfam" id="PF19124"/>
    </source>
</evidence>